<reference evidence="4" key="2">
    <citation type="submission" date="2010-06" db="EMBL/GenBank/DDBJ databases">
        <title>The basis of rapid genome size change in Arabidopsis.</title>
        <authorList>
            <consortium name="US DOE Joint Genome Institute (JGI-PGF)"/>
            <person name="Bakker E."/>
            <person name="Bergelson J."/>
            <person name="Cheng J.Fang."/>
            <person name="Clark R.M."/>
            <person name="Fawcett J."/>
            <person name="Gaut B."/>
            <person name="Grigoriev I."/>
            <person name="Gundlach H."/>
            <person name="Guo Y."/>
            <person name="Haberer G."/>
            <person name="Hollister J."/>
            <person name="Hu T.T."/>
            <person name="Mayer K.F.X."/>
            <person name="Nasrallah J."/>
            <person name="Nordborg M."/>
            <person name="Otillar R."/>
            <person name="Pattyn P."/>
            <person name="Schmutz J."/>
            <person name="Spannagl M."/>
            <person name="van de Peer Y."/>
            <person name="Wang X."/>
            <person name="Weigel D."/>
            <person name="Yang L."/>
        </authorList>
    </citation>
    <scope>NUCLEOTIDE SEQUENCE</scope>
</reference>
<evidence type="ECO:0000313" key="1">
    <source>
        <dbReference type="EMBL" id="EFH52206.1"/>
    </source>
</evidence>
<dbReference type="EMBL" id="GL348713">
    <property type="protein sequence ID" value="EFH69403.1"/>
    <property type="molecule type" value="Genomic_DNA"/>
</dbReference>
<organism evidence="5">
    <name type="scientific">Arabidopsis lyrata subsp. lyrata</name>
    <name type="common">Lyre-leaved rock-cress</name>
    <dbReference type="NCBI Taxonomy" id="81972"/>
    <lineage>
        <taxon>Eukaryota</taxon>
        <taxon>Viridiplantae</taxon>
        <taxon>Streptophyta</taxon>
        <taxon>Embryophyta</taxon>
        <taxon>Tracheophyta</taxon>
        <taxon>Spermatophyta</taxon>
        <taxon>Magnoliopsida</taxon>
        <taxon>eudicotyledons</taxon>
        <taxon>Gunneridae</taxon>
        <taxon>Pentapetalae</taxon>
        <taxon>rosids</taxon>
        <taxon>malvids</taxon>
        <taxon>Brassicales</taxon>
        <taxon>Brassicaceae</taxon>
        <taxon>Camelineae</taxon>
        <taxon>Arabidopsis</taxon>
    </lineage>
</organism>
<evidence type="ECO:0000313" key="2">
    <source>
        <dbReference type="EMBL" id="EFH55432.1"/>
    </source>
</evidence>
<feature type="non-terminal residue" evidence="4">
    <location>
        <position position="56"/>
    </location>
</feature>
<dbReference type="EMBL" id="GL348717">
    <property type="protein sequence ID" value="EFH52206.1"/>
    <property type="molecule type" value="Genomic_DNA"/>
</dbReference>
<dbReference type="EMBL" id="GL348716">
    <property type="protein sequence ID" value="EFH55432.1"/>
    <property type="molecule type" value="Genomic_DNA"/>
</dbReference>
<dbReference type="EMBL" id="GL348713">
    <property type="protein sequence ID" value="EFH68003.1"/>
    <property type="molecule type" value="Genomic_DNA"/>
</dbReference>
<evidence type="ECO:0000313" key="4">
    <source>
        <dbReference type="EMBL" id="EFH69403.1"/>
    </source>
</evidence>
<dbReference type="OrthoDB" id="1926441at2759"/>
<protein>
    <submittedName>
        <fullName evidence="4">Uncharacterized protein</fullName>
    </submittedName>
</protein>
<reference evidence="4" key="1">
    <citation type="submission" date="2009-11" db="EMBL/GenBank/DDBJ databases">
        <authorList>
            <consortium name="US DOE Joint Genome Institute (JGI-PGF)"/>
            <person name="Ottilar R."/>
            <person name="Schmutz J."/>
            <person name="Salamov A."/>
            <person name="Cheng J.F."/>
            <person name="Lucas S."/>
            <person name="Pitluck S."/>
            <person name="Gundlach H."/>
            <person name="Guo Y."/>
            <person name="Haberer G."/>
            <person name="Nasrallah J."/>
            <person name="Mayer K.F.X."/>
            <person name="van de Peer Y."/>
            <person name="Weigel D."/>
            <person name="Grigoriev I.V."/>
        </authorList>
    </citation>
    <scope>NUCLEOTIDE SEQUENCE</scope>
</reference>
<dbReference type="Proteomes" id="UP000008694">
    <property type="component" value="Unassembled WGS sequence"/>
</dbReference>
<dbReference type="KEGG" id="aly:9329205"/>
<sequence length="56" mass="6311">MGYYLTDGIYPKWATFIQSITRPQGPKASLFASCQEAVRKDVERAFGVLQARFAII</sequence>
<dbReference type="InterPro" id="IPR006912">
    <property type="entry name" value="Harbinger_derived_prot"/>
</dbReference>
<dbReference type="HOGENOM" id="CLU_202913_0_0_1"/>
<dbReference type="Pfam" id="PF04827">
    <property type="entry name" value="Plant_tran"/>
    <property type="match status" value="1"/>
</dbReference>
<dbReference type="Gramene" id="fgenesh2_kg.1__4417__AT2G06550.1">
    <property type="protein sequence ID" value="fgenesh2_kg.1__4417__AT2G06550.1"/>
    <property type="gene ID" value="fgenesh2_kg.1__4417__AT2G06550.1"/>
</dbReference>
<dbReference type="PANTHER" id="PTHR47150">
    <property type="entry name" value="OS12G0169200 PROTEIN"/>
    <property type="match status" value="1"/>
</dbReference>
<reference evidence="5" key="3">
    <citation type="journal article" date="2011" name="Nat. Genet.">
        <title>The Arabidopsis lyrata genome sequence and the basis of rapid genome size change.</title>
        <authorList>
            <person name="Hu T.T."/>
            <person name="Pattyn P."/>
            <person name="Bakker E.G."/>
            <person name="Cao J."/>
            <person name="Cheng J.-F."/>
            <person name="Clark R.M."/>
            <person name="Fahlgren N."/>
            <person name="Fawcett J.A."/>
            <person name="Grimwood J."/>
            <person name="Gundlach H."/>
            <person name="Haberer G."/>
            <person name="Hollister J.D."/>
            <person name="Ossowski S."/>
            <person name="Ottilar R.P."/>
            <person name="Salamov A.A."/>
            <person name="Schneeberger K."/>
            <person name="Spannagl M."/>
            <person name="Wang X."/>
            <person name="Yang L."/>
            <person name="Nasrallah M.E."/>
            <person name="Bergelson J."/>
            <person name="Carrington J.C."/>
            <person name="Gaut B.S."/>
            <person name="Schmutz J."/>
            <person name="Mayer K.F.X."/>
            <person name="Van de Peer Y."/>
            <person name="Grigoriev I.V."/>
            <person name="Nordborg M."/>
            <person name="Weigel D."/>
            <person name="Guo Y.-L."/>
        </authorList>
    </citation>
    <scope>NUCLEOTIDE SEQUENCE [LARGE SCALE GENOMIC DNA]</scope>
    <source>
        <strain evidence="5">cv. MN47</strain>
    </source>
</reference>
<evidence type="ECO:0000313" key="3">
    <source>
        <dbReference type="EMBL" id="EFH68003.1"/>
    </source>
</evidence>
<dbReference type="AlphaFoldDB" id="D7KJW7"/>
<proteinExistence type="predicted"/>
<dbReference type="PANTHER" id="PTHR47150:SF5">
    <property type="entry name" value="OS07G0546750 PROTEIN"/>
    <property type="match status" value="1"/>
</dbReference>
<dbReference type="STRING" id="81972.D7KJW7"/>
<dbReference type="Gramene" id="fgenesh2_kg.1__2289__AT2G06550.1">
    <property type="protein sequence ID" value="fgenesh2_kg.1__2289__AT2G06550.1"/>
    <property type="gene ID" value="fgenesh2_kg.1__2289__AT2G06550.1"/>
</dbReference>
<name>D7KJW7_ARALL</name>
<gene>
    <name evidence="4" type="ORF">ARALYDRAFT_472335</name>
    <name evidence="3" type="ORF">ARALYDRAFT_474463</name>
    <name evidence="2" type="ORF">ARALYDRAFT_481775</name>
    <name evidence="1" type="ORF">ARALYDRAFT_485263</name>
</gene>
<evidence type="ECO:0000313" key="5">
    <source>
        <dbReference type="Proteomes" id="UP000008694"/>
    </source>
</evidence>
<dbReference type="Gramene" id="fgenesh2_kg.5__1255__AT2G06550.1">
    <property type="protein sequence ID" value="fgenesh2_kg.5__1255__AT2G06550.1"/>
    <property type="gene ID" value="fgenesh2_kg.5__1255__AT2G06550.1"/>
</dbReference>
<dbReference type="Gramene" id="fgenesh2_kg.4__835__AT2G06550.1">
    <property type="protein sequence ID" value="fgenesh2_kg.4__835__AT2G06550.1"/>
    <property type="gene ID" value="fgenesh2_kg.4__835__AT2G06550.1"/>
</dbReference>
<accession>D7KJW7</accession>
<keyword evidence="5" id="KW-1185">Reference proteome</keyword>
<dbReference type="KEGG" id="aly:9312015"/>